<keyword evidence="2" id="KW-0004">4Fe-4S</keyword>
<keyword evidence="7" id="KW-0408">Iron</keyword>
<feature type="domain" description="MTTase N-terminal" evidence="9">
    <location>
        <begin position="1"/>
        <end position="113"/>
    </location>
</feature>
<proteinExistence type="predicted"/>
<keyword evidence="3" id="KW-0963">Cytoplasm</keyword>
<dbReference type="InterPro" id="IPR023404">
    <property type="entry name" value="rSAM_horseshoe"/>
</dbReference>
<dbReference type="PANTHER" id="PTHR11918:SF45">
    <property type="entry name" value="THREONYLCARBAMOYLADENOSINE TRNA METHYLTHIOTRANSFERASE"/>
    <property type="match status" value="1"/>
</dbReference>
<dbReference type="PROSITE" id="PS01278">
    <property type="entry name" value="MTTASE_RADICAL"/>
    <property type="match status" value="1"/>
</dbReference>
<evidence type="ECO:0000256" key="8">
    <source>
        <dbReference type="ARBA" id="ARBA00023014"/>
    </source>
</evidence>
<dbReference type="PROSITE" id="PS51449">
    <property type="entry name" value="MTTASE_N"/>
    <property type="match status" value="1"/>
</dbReference>
<evidence type="ECO:0000256" key="4">
    <source>
        <dbReference type="ARBA" id="ARBA00022679"/>
    </source>
</evidence>
<keyword evidence="6" id="KW-0479">Metal-binding</keyword>
<feature type="domain" description="Radical SAM core" evidence="10">
    <location>
        <begin position="131"/>
        <end position="358"/>
    </location>
</feature>
<sequence length="427" mass="48671">MNIFLKALGCRLNEAELEQWACAFQTKGHVIVEDSEDADIIILNSCAVTKDAGKKSRQLLNRLYRQNPEAKLVITGCYASIEKDQVGEMLGVDLIVDNAQKDILPTLVMETFAIKTMPLVSMEPGESTMFLRGRHRAFIKVQDGCRYRCTYCIVTIARGEERSRSLEDISKEVNLHDSQGIQEVVLTGVHVGGYGSDLGLSLYDLVVHLLRETDIPRIRFASVEPWDLPEHFFSLFENSRVMPHMHLPIQSGVDSVLRRMSRRCKTAEFKALVEHARDVDPRFNITTDLITGFPGETEEEWRQTVDFVESVGFGHMHVFSFSPREGTKAAKLENVVAPDVKKQRTKEMIALAEKMKAQFYRDQMNTHSQVLWERAKKDEQGNTLYQGYTHNYLKIQTVSERPLENIIVDTHLSSYDKEQQLMLGSIV</sequence>
<keyword evidence="5" id="KW-0949">S-adenosyl-L-methionine</keyword>
<dbReference type="SMART" id="SM00729">
    <property type="entry name" value="Elp3"/>
    <property type="match status" value="1"/>
</dbReference>
<dbReference type="Pfam" id="PF00919">
    <property type="entry name" value="UPF0004"/>
    <property type="match status" value="1"/>
</dbReference>
<dbReference type="PANTHER" id="PTHR11918">
    <property type="entry name" value="RADICAL SAM PROTEINS"/>
    <property type="match status" value="1"/>
</dbReference>
<dbReference type="GO" id="GO:0046872">
    <property type="term" value="F:metal ion binding"/>
    <property type="evidence" value="ECO:0007669"/>
    <property type="project" value="UniProtKB-KW"/>
</dbReference>
<evidence type="ECO:0000259" key="9">
    <source>
        <dbReference type="PROSITE" id="PS51449"/>
    </source>
</evidence>
<organism evidence="11">
    <name type="scientific">uncultured Thiotrichaceae bacterium</name>
    <dbReference type="NCBI Taxonomy" id="298394"/>
    <lineage>
        <taxon>Bacteria</taxon>
        <taxon>Pseudomonadati</taxon>
        <taxon>Pseudomonadota</taxon>
        <taxon>Gammaproteobacteria</taxon>
        <taxon>Thiotrichales</taxon>
        <taxon>Thiotrichaceae</taxon>
        <taxon>environmental samples</taxon>
    </lineage>
</organism>
<dbReference type="InterPro" id="IPR020612">
    <property type="entry name" value="Methylthiotransferase_CS"/>
</dbReference>
<dbReference type="InterPro" id="IPR038135">
    <property type="entry name" value="Methylthiotransferase_N_sf"/>
</dbReference>
<dbReference type="InterPro" id="IPR007197">
    <property type="entry name" value="rSAM"/>
</dbReference>
<dbReference type="PROSITE" id="PS51918">
    <property type="entry name" value="RADICAL_SAM"/>
    <property type="match status" value="1"/>
</dbReference>
<dbReference type="InterPro" id="IPR058240">
    <property type="entry name" value="rSAM_sf"/>
</dbReference>
<dbReference type="SFLD" id="SFLDG01061">
    <property type="entry name" value="methylthiotransferase"/>
    <property type="match status" value="1"/>
</dbReference>
<dbReference type="GO" id="GO:0051539">
    <property type="term" value="F:4 iron, 4 sulfur cluster binding"/>
    <property type="evidence" value="ECO:0007669"/>
    <property type="project" value="UniProtKB-KW"/>
</dbReference>
<dbReference type="InterPro" id="IPR013848">
    <property type="entry name" value="Methylthiotransferase_N"/>
</dbReference>
<evidence type="ECO:0000256" key="7">
    <source>
        <dbReference type="ARBA" id="ARBA00023004"/>
    </source>
</evidence>
<dbReference type="SFLD" id="SFLDS00029">
    <property type="entry name" value="Radical_SAM"/>
    <property type="match status" value="1"/>
</dbReference>
<keyword evidence="8" id="KW-0411">Iron-sulfur</keyword>
<keyword evidence="4 11" id="KW-0808">Transferase</keyword>
<evidence type="ECO:0000313" key="11">
    <source>
        <dbReference type="EMBL" id="CAA6828398.1"/>
    </source>
</evidence>
<gene>
    <name evidence="11" type="ORF">HELGO_WM9219</name>
</gene>
<protein>
    <submittedName>
        <fullName evidence="11">tRNA-t(6)A37 methylthiotransferase</fullName>
    </submittedName>
</protein>
<dbReference type="FunFam" id="3.80.30.20:FF:000001">
    <property type="entry name" value="tRNA-2-methylthio-N(6)-dimethylallyladenosine synthase 2"/>
    <property type="match status" value="1"/>
</dbReference>
<reference evidence="11" key="1">
    <citation type="submission" date="2020-01" db="EMBL/GenBank/DDBJ databases">
        <authorList>
            <person name="Meier V. D."/>
            <person name="Meier V D."/>
        </authorList>
    </citation>
    <scope>NUCLEOTIDE SEQUENCE</scope>
    <source>
        <strain evidence="11">HLG_WM_MAG_07</strain>
    </source>
</reference>
<dbReference type="EMBL" id="CACVAY010000148">
    <property type="protein sequence ID" value="CAA6828398.1"/>
    <property type="molecule type" value="Genomic_DNA"/>
</dbReference>
<evidence type="ECO:0000256" key="2">
    <source>
        <dbReference type="ARBA" id="ARBA00022485"/>
    </source>
</evidence>
<dbReference type="InterPro" id="IPR005839">
    <property type="entry name" value="Methylthiotransferase"/>
</dbReference>
<evidence type="ECO:0000256" key="6">
    <source>
        <dbReference type="ARBA" id="ARBA00022723"/>
    </source>
</evidence>
<dbReference type="NCBIfam" id="TIGR00089">
    <property type="entry name" value="MiaB/RimO family radical SAM methylthiotransferase"/>
    <property type="match status" value="1"/>
</dbReference>
<dbReference type="AlphaFoldDB" id="A0A6S6U9P2"/>
<dbReference type="InterPro" id="IPR006638">
    <property type="entry name" value="Elp3/MiaA/NifB-like_rSAM"/>
</dbReference>
<comment type="cofactor">
    <cofactor evidence="1">
        <name>[4Fe-4S] cluster</name>
        <dbReference type="ChEBI" id="CHEBI:49883"/>
    </cofactor>
</comment>
<name>A0A6S6U9P2_9GAMM</name>
<evidence type="ECO:0000256" key="5">
    <source>
        <dbReference type="ARBA" id="ARBA00022691"/>
    </source>
</evidence>
<dbReference type="Pfam" id="PF04055">
    <property type="entry name" value="Radical_SAM"/>
    <property type="match status" value="1"/>
</dbReference>
<evidence type="ECO:0000259" key="10">
    <source>
        <dbReference type="PROSITE" id="PS51918"/>
    </source>
</evidence>
<dbReference type="Gene3D" id="3.80.30.20">
    <property type="entry name" value="tm_1862 like domain"/>
    <property type="match status" value="1"/>
</dbReference>
<dbReference type="Gene3D" id="3.40.50.12160">
    <property type="entry name" value="Methylthiotransferase, N-terminal domain"/>
    <property type="match status" value="1"/>
</dbReference>
<dbReference type="GO" id="GO:0035598">
    <property type="term" value="F:tRNA (N(6)-L-threonylcarbamoyladenosine(37)-C(2))-methylthiotransferase activity"/>
    <property type="evidence" value="ECO:0007669"/>
    <property type="project" value="TreeGrafter"/>
</dbReference>
<dbReference type="NCBIfam" id="TIGR01579">
    <property type="entry name" value="MiaB-like-C"/>
    <property type="match status" value="1"/>
</dbReference>
<dbReference type="SFLD" id="SFLDG01082">
    <property type="entry name" value="B12-binding_domain_containing"/>
    <property type="match status" value="1"/>
</dbReference>
<dbReference type="InterPro" id="IPR006467">
    <property type="entry name" value="MiaB-like_bact"/>
</dbReference>
<accession>A0A6S6U9P2</accession>
<evidence type="ECO:0000256" key="3">
    <source>
        <dbReference type="ARBA" id="ARBA00022490"/>
    </source>
</evidence>
<evidence type="ECO:0000256" key="1">
    <source>
        <dbReference type="ARBA" id="ARBA00001966"/>
    </source>
</evidence>
<dbReference type="SUPFAM" id="SSF102114">
    <property type="entry name" value="Radical SAM enzymes"/>
    <property type="match status" value="1"/>
</dbReference>